<evidence type="ECO:0000256" key="2">
    <source>
        <dbReference type="ARBA" id="ARBA00023125"/>
    </source>
</evidence>
<dbReference type="Pfam" id="PF00172">
    <property type="entry name" value="Zn_clus"/>
    <property type="match status" value="1"/>
</dbReference>
<dbReference type="InterPro" id="IPR036864">
    <property type="entry name" value="Zn2-C6_fun-type_DNA-bd_sf"/>
</dbReference>
<feature type="compositionally biased region" description="Basic and acidic residues" evidence="5">
    <location>
        <begin position="15"/>
        <end position="26"/>
    </location>
</feature>
<keyword evidence="1" id="KW-0805">Transcription regulation</keyword>
<feature type="domain" description="Zn(2)-C6 fungal-type" evidence="6">
    <location>
        <begin position="244"/>
        <end position="274"/>
    </location>
</feature>
<dbReference type="Proteomes" id="UP001316803">
    <property type="component" value="Unassembled WGS sequence"/>
</dbReference>
<dbReference type="CDD" id="cd00067">
    <property type="entry name" value="GAL4"/>
    <property type="match status" value="2"/>
</dbReference>
<keyword evidence="3" id="KW-0804">Transcription</keyword>
<dbReference type="GO" id="GO:0045944">
    <property type="term" value="P:positive regulation of transcription by RNA polymerase II"/>
    <property type="evidence" value="ECO:0007669"/>
    <property type="project" value="TreeGrafter"/>
</dbReference>
<evidence type="ECO:0000256" key="1">
    <source>
        <dbReference type="ARBA" id="ARBA00023015"/>
    </source>
</evidence>
<keyword evidence="2" id="KW-0238">DNA-binding</keyword>
<organism evidence="7 8">
    <name type="scientific">Knufia fluminis</name>
    <dbReference type="NCBI Taxonomy" id="191047"/>
    <lineage>
        <taxon>Eukaryota</taxon>
        <taxon>Fungi</taxon>
        <taxon>Dikarya</taxon>
        <taxon>Ascomycota</taxon>
        <taxon>Pezizomycotina</taxon>
        <taxon>Eurotiomycetes</taxon>
        <taxon>Chaetothyriomycetidae</taxon>
        <taxon>Chaetothyriales</taxon>
        <taxon>Trichomeriaceae</taxon>
        <taxon>Knufia</taxon>
    </lineage>
</organism>
<dbReference type="GO" id="GO:0000978">
    <property type="term" value="F:RNA polymerase II cis-regulatory region sequence-specific DNA binding"/>
    <property type="evidence" value="ECO:0007669"/>
    <property type="project" value="TreeGrafter"/>
</dbReference>
<feature type="compositionally biased region" description="Polar residues" evidence="5">
    <location>
        <begin position="316"/>
        <end position="342"/>
    </location>
</feature>
<feature type="compositionally biased region" description="Polar residues" evidence="5">
    <location>
        <begin position="435"/>
        <end position="447"/>
    </location>
</feature>
<keyword evidence="8" id="KW-1185">Reference proteome</keyword>
<evidence type="ECO:0000256" key="4">
    <source>
        <dbReference type="ARBA" id="ARBA00023242"/>
    </source>
</evidence>
<feature type="region of interest" description="Disordered" evidence="5">
    <location>
        <begin position="283"/>
        <end position="304"/>
    </location>
</feature>
<evidence type="ECO:0000313" key="7">
    <source>
        <dbReference type="EMBL" id="KAK5955014.1"/>
    </source>
</evidence>
<feature type="region of interest" description="Disordered" evidence="5">
    <location>
        <begin position="316"/>
        <end position="495"/>
    </location>
</feature>
<dbReference type="Gene3D" id="4.10.240.10">
    <property type="entry name" value="Zn(2)-C6 fungal-type DNA-binding domain"/>
    <property type="match status" value="2"/>
</dbReference>
<feature type="compositionally biased region" description="Polar residues" evidence="5">
    <location>
        <begin position="130"/>
        <end position="147"/>
    </location>
</feature>
<evidence type="ECO:0000256" key="3">
    <source>
        <dbReference type="ARBA" id="ARBA00023163"/>
    </source>
</evidence>
<dbReference type="GO" id="GO:0000981">
    <property type="term" value="F:DNA-binding transcription factor activity, RNA polymerase II-specific"/>
    <property type="evidence" value="ECO:0007669"/>
    <property type="project" value="InterPro"/>
</dbReference>
<evidence type="ECO:0000313" key="8">
    <source>
        <dbReference type="Proteomes" id="UP001316803"/>
    </source>
</evidence>
<dbReference type="GO" id="GO:0008270">
    <property type="term" value="F:zinc ion binding"/>
    <property type="evidence" value="ECO:0007669"/>
    <property type="project" value="InterPro"/>
</dbReference>
<feature type="compositionally biased region" description="Low complexity" evidence="5">
    <location>
        <begin position="422"/>
        <end position="432"/>
    </location>
</feature>
<comment type="caution">
    <text evidence="7">The sequence shown here is derived from an EMBL/GenBank/DDBJ whole genome shotgun (WGS) entry which is preliminary data.</text>
</comment>
<accession>A0AAN8EGD8</accession>
<feature type="compositionally biased region" description="Basic and acidic residues" evidence="5">
    <location>
        <begin position="151"/>
        <end position="163"/>
    </location>
</feature>
<feature type="compositionally biased region" description="Acidic residues" evidence="5">
    <location>
        <begin position="65"/>
        <end position="79"/>
    </location>
</feature>
<dbReference type="GO" id="GO:0005634">
    <property type="term" value="C:nucleus"/>
    <property type="evidence" value="ECO:0007669"/>
    <property type="project" value="TreeGrafter"/>
</dbReference>
<dbReference type="PANTHER" id="PTHR31069">
    <property type="entry name" value="OLEATE-ACTIVATED TRANSCRIPTION FACTOR 1-RELATED"/>
    <property type="match status" value="1"/>
</dbReference>
<feature type="region of interest" description="Disordered" evidence="5">
    <location>
        <begin position="1"/>
        <end position="79"/>
    </location>
</feature>
<evidence type="ECO:0000259" key="6">
    <source>
        <dbReference type="PROSITE" id="PS50048"/>
    </source>
</evidence>
<dbReference type="AlphaFoldDB" id="A0AAN8EGD8"/>
<dbReference type="InterPro" id="IPR001138">
    <property type="entry name" value="Zn2Cys6_DnaBD"/>
</dbReference>
<feature type="compositionally biased region" description="Basic and acidic residues" evidence="5">
    <location>
        <begin position="46"/>
        <end position="57"/>
    </location>
</feature>
<evidence type="ECO:0000256" key="5">
    <source>
        <dbReference type="SAM" id="MobiDB-lite"/>
    </source>
</evidence>
<sequence length="495" mass="53737">MLPPSAGPRGVGHRPWREVLAEREEPVQPDARGELGSLARIYGNAERIDRRRSEAARSEMSQGEPLDDEAEEEDDELVEEGDFAWEEEFAKVEALDEDERSVSRSTAPSMKDMQGTFRIPLGGRPDAGSVPQSTSSSMKDMQGTRTAASGGRRDAVKGKEPRRLPPGREQSKRVPNRPTCDQCKALNFRGCDGVRPRCGTCAMHEESCTYTGQPVDRTLLAGYSAPQYPGGKASYGKRLPKGASCGQCRKQGRKCDAVKPICGPCAQFKQTCTYTDKLAATEPAVPTAEHHRNPPPGSEASNESSMNYGLKAIQDYLNQGGTPPRSVASSIASETSGTTAPTSVGRRGLPSLNVSRAEEDTIAREQDPQNPRSAFTGELLYLHEVPRGSGTRRRDSALSSVTAASEQTSFGAYSETDRASRRTPSASSAGGRPSMRQSFDSTISDTLSELHADPGMEYVFDEEGHLQYDSDGEPIQVPRDNPRDQQRLPGRGRGR</sequence>
<feature type="compositionally biased region" description="Polar residues" evidence="5">
    <location>
        <begin position="397"/>
        <end position="411"/>
    </location>
</feature>
<name>A0AAN8EGD8_9EURO</name>
<dbReference type="SMART" id="SM00066">
    <property type="entry name" value="GAL4"/>
    <property type="match status" value="2"/>
</dbReference>
<dbReference type="PANTHER" id="PTHR31069:SF12">
    <property type="entry name" value="TRANSCRIPTION FACTOR DOMAIN-CONTAINING PROTEIN"/>
    <property type="match status" value="1"/>
</dbReference>
<protein>
    <recommendedName>
        <fullName evidence="6">Zn(2)-C6 fungal-type domain-containing protein</fullName>
    </recommendedName>
</protein>
<dbReference type="SUPFAM" id="SSF57701">
    <property type="entry name" value="Zn2/Cys6 DNA-binding domain"/>
    <property type="match status" value="1"/>
</dbReference>
<feature type="compositionally biased region" description="Basic and acidic residues" evidence="5">
    <location>
        <begin position="356"/>
        <end position="367"/>
    </location>
</feature>
<keyword evidence="4" id="KW-0539">Nucleus</keyword>
<gene>
    <name evidence="7" type="ORF">OHC33_003693</name>
</gene>
<dbReference type="EMBL" id="JAKLMC020000007">
    <property type="protein sequence ID" value="KAK5955014.1"/>
    <property type="molecule type" value="Genomic_DNA"/>
</dbReference>
<dbReference type="PROSITE" id="PS50048">
    <property type="entry name" value="ZN2_CY6_FUNGAL_2"/>
    <property type="match status" value="1"/>
</dbReference>
<reference evidence="7 8" key="1">
    <citation type="submission" date="2022-12" db="EMBL/GenBank/DDBJ databases">
        <title>Genomic features and morphological characterization of a novel Knufia sp. strain isolated from spacecraft assembly facility.</title>
        <authorList>
            <person name="Teixeira M."/>
            <person name="Chander A.M."/>
            <person name="Stajich J.E."/>
            <person name="Venkateswaran K."/>
        </authorList>
    </citation>
    <scope>NUCLEOTIDE SEQUENCE [LARGE SCALE GENOMIC DNA]</scope>
    <source>
        <strain evidence="7 8">FJI-L2-BK-P2</strain>
    </source>
</reference>
<dbReference type="InterPro" id="IPR050675">
    <property type="entry name" value="OAF3"/>
</dbReference>
<proteinExistence type="predicted"/>
<feature type="region of interest" description="Disordered" evidence="5">
    <location>
        <begin position="91"/>
        <end position="177"/>
    </location>
</feature>